<accession>A0A368Y995</accession>
<evidence type="ECO:0000313" key="10">
    <source>
        <dbReference type="Proteomes" id="UP000252585"/>
    </source>
</evidence>
<proteinExistence type="inferred from homology"/>
<feature type="transmembrane region" description="Helical" evidence="8">
    <location>
        <begin position="6"/>
        <end position="24"/>
    </location>
</feature>
<evidence type="ECO:0000256" key="8">
    <source>
        <dbReference type="SAM" id="Phobius"/>
    </source>
</evidence>
<comment type="caution">
    <text evidence="9">The sequence shown here is derived from an EMBL/GenBank/DDBJ whole genome shotgun (WGS) entry which is preliminary data.</text>
</comment>
<evidence type="ECO:0000256" key="7">
    <source>
        <dbReference type="ARBA" id="ARBA00023136"/>
    </source>
</evidence>
<keyword evidence="3" id="KW-0813">Transport</keyword>
<dbReference type="Pfam" id="PF03547">
    <property type="entry name" value="Mem_trans"/>
    <property type="match status" value="1"/>
</dbReference>
<protein>
    <recommendedName>
        <fullName evidence="11">AEC family transporter</fullName>
    </recommendedName>
</protein>
<dbReference type="EMBL" id="QPJJ01000002">
    <property type="protein sequence ID" value="RCW76772.1"/>
    <property type="molecule type" value="Genomic_DNA"/>
</dbReference>
<gene>
    <name evidence="9" type="ORF">DFR57_10247</name>
</gene>
<dbReference type="Proteomes" id="UP000252585">
    <property type="component" value="Unassembled WGS sequence"/>
</dbReference>
<keyword evidence="5 8" id="KW-0812">Transmembrane</keyword>
<evidence type="ECO:0000256" key="1">
    <source>
        <dbReference type="ARBA" id="ARBA00004651"/>
    </source>
</evidence>
<comment type="subcellular location">
    <subcellularLocation>
        <location evidence="1">Cell membrane</location>
        <topology evidence="1">Multi-pass membrane protein</topology>
    </subcellularLocation>
</comment>
<sequence length="301" mass="33157">MGFIQVLLPIFSIFAVGFIGIKFLKFEIKTISTMALYLMSPFLAFQTFYQNELNMDYVYLGAFLLALSVISIGFCYLISFINRWDKSVRSGFMLASVFMNNGNYGAPLVLLVFGEEGFRYAVILMVLQTLIMSTIGIYIAASGSTISNKMSFSPIKEVLKVPIVYGALLGILFNGMEIEINDQMMTAVGMIADAAIPTIMIVLGMQLALIRLGDIEVGKLSLALVFRLLIAPVIAYFLVMPIPMDEMVKDILILMAAMPTAANTTMYALQFGARPGFVSSVTLISTLMSIVTLPILMWILL</sequence>
<comment type="similarity">
    <text evidence="2">Belongs to the auxin efflux carrier (TC 2.A.69) family.</text>
</comment>
<evidence type="ECO:0000256" key="3">
    <source>
        <dbReference type="ARBA" id="ARBA00022448"/>
    </source>
</evidence>
<evidence type="ECO:0000256" key="4">
    <source>
        <dbReference type="ARBA" id="ARBA00022475"/>
    </source>
</evidence>
<feature type="transmembrane region" description="Helical" evidence="8">
    <location>
        <begin position="158"/>
        <end position="176"/>
    </location>
</feature>
<keyword evidence="10" id="KW-1185">Reference proteome</keyword>
<dbReference type="GO" id="GO:0055085">
    <property type="term" value="P:transmembrane transport"/>
    <property type="evidence" value="ECO:0007669"/>
    <property type="project" value="InterPro"/>
</dbReference>
<feature type="transmembrane region" description="Helical" evidence="8">
    <location>
        <begin position="188"/>
        <end position="210"/>
    </location>
</feature>
<dbReference type="AlphaFoldDB" id="A0A368Y995"/>
<feature type="transmembrane region" description="Helical" evidence="8">
    <location>
        <begin position="57"/>
        <end position="80"/>
    </location>
</feature>
<evidence type="ECO:0008006" key="11">
    <source>
        <dbReference type="Google" id="ProtNLM"/>
    </source>
</evidence>
<dbReference type="OrthoDB" id="148377at2"/>
<dbReference type="GO" id="GO:0005886">
    <property type="term" value="C:plasma membrane"/>
    <property type="evidence" value="ECO:0007669"/>
    <property type="project" value="UniProtKB-SubCell"/>
</dbReference>
<dbReference type="InterPro" id="IPR038770">
    <property type="entry name" value="Na+/solute_symporter_sf"/>
</dbReference>
<feature type="transmembrane region" description="Helical" evidence="8">
    <location>
        <begin position="92"/>
        <end position="114"/>
    </location>
</feature>
<keyword evidence="6 8" id="KW-1133">Transmembrane helix</keyword>
<reference evidence="9 10" key="1">
    <citation type="submission" date="2018-07" db="EMBL/GenBank/DDBJ databases">
        <title>Genomic Encyclopedia of Type Strains, Phase IV (KMG-IV): sequencing the most valuable type-strain genomes for metagenomic binning, comparative biology and taxonomic classification.</title>
        <authorList>
            <person name="Goeker M."/>
        </authorList>
    </citation>
    <scope>NUCLEOTIDE SEQUENCE [LARGE SCALE GENOMIC DNA]</scope>
    <source>
        <strain evidence="9 10">DSM 27696</strain>
    </source>
</reference>
<feature type="transmembrane region" description="Helical" evidence="8">
    <location>
        <begin position="120"/>
        <end position="146"/>
    </location>
</feature>
<dbReference type="PANTHER" id="PTHR36838">
    <property type="entry name" value="AUXIN EFFLUX CARRIER FAMILY PROTEIN"/>
    <property type="match status" value="1"/>
</dbReference>
<feature type="transmembrane region" description="Helical" evidence="8">
    <location>
        <begin position="251"/>
        <end position="269"/>
    </location>
</feature>
<name>A0A368Y995_9BACI</name>
<keyword evidence="7 8" id="KW-0472">Membrane</keyword>
<dbReference type="RefSeq" id="WP_114351549.1">
    <property type="nucleotide sequence ID" value="NZ_QPJJ01000002.1"/>
</dbReference>
<dbReference type="PANTHER" id="PTHR36838:SF1">
    <property type="entry name" value="SLR1864 PROTEIN"/>
    <property type="match status" value="1"/>
</dbReference>
<dbReference type="Gene3D" id="1.20.1530.20">
    <property type="match status" value="1"/>
</dbReference>
<feature type="transmembrane region" description="Helical" evidence="8">
    <location>
        <begin position="281"/>
        <end position="300"/>
    </location>
</feature>
<evidence type="ECO:0000256" key="2">
    <source>
        <dbReference type="ARBA" id="ARBA00010145"/>
    </source>
</evidence>
<evidence type="ECO:0000313" key="9">
    <source>
        <dbReference type="EMBL" id="RCW76772.1"/>
    </source>
</evidence>
<evidence type="ECO:0000256" key="5">
    <source>
        <dbReference type="ARBA" id="ARBA00022692"/>
    </source>
</evidence>
<organism evidence="9 10">
    <name type="scientific">Saliterribacillus persicus</name>
    <dbReference type="NCBI Taxonomy" id="930114"/>
    <lineage>
        <taxon>Bacteria</taxon>
        <taxon>Bacillati</taxon>
        <taxon>Bacillota</taxon>
        <taxon>Bacilli</taxon>
        <taxon>Bacillales</taxon>
        <taxon>Bacillaceae</taxon>
        <taxon>Saliterribacillus</taxon>
    </lineage>
</organism>
<evidence type="ECO:0000256" key="6">
    <source>
        <dbReference type="ARBA" id="ARBA00022989"/>
    </source>
</evidence>
<feature type="transmembrane region" description="Helical" evidence="8">
    <location>
        <begin position="222"/>
        <end position="239"/>
    </location>
</feature>
<dbReference type="InterPro" id="IPR004776">
    <property type="entry name" value="Mem_transp_PIN-like"/>
</dbReference>
<keyword evidence="4" id="KW-1003">Cell membrane</keyword>